<dbReference type="PATRIC" id="fig|993692.3.peg.733"/>
<dbReference type="InterPro" id="IPR036291">
    <property type="entry name" value="NAD(P)-bd_dom_sf"/>
</dbReference>
<sequence length="156" mass="17616">MNVLILGANSKIAQLVEQQILYDKAFADTKLTMFLDEDRSINDLESSQASVIVGDSNNLSDLEAATEDQDVVFDITEATNKEQITTKLMQAMEANGVIRIVSVNDFNDQSTRLYQDKGFNYTFLRRESNVDNKLVEVILRIIDDSGYLLNKDIKLN</sequence>
<dbReference type="EMBL" id="JQCF01000015">
    <property type="protein sequence ID" value="KRN98916.1"/>
    <property type="molecule type" value="Genomic_DNA"/>
</dbReference>
<dbReference type="SUPFAM" id="SSF51735">
    <property type="entry name" value="NAD(P)-binding Rossmann-fold domains"/>
    <property type="match status" value="1"/>
</dbReference>
<proteinExistence type="predicted"/>
<dbReference type="AlphaFoldDB" id="A0A0R2LL73"/>
<gene>
    <name evidence="2" type="ORF">IV57_GL000727</name>
</gene>
<dbReference type="OrthoDB" id="9785372at2"/>
<evidence type="ECO:0000313" key="2">
    <source>
        <dbReference type="EMBL" id="KRN98916.1"/>
    </source>
</evidence>
<dbReference type="Gene3D" id="3.40.50.720">
    <property type="entry name" value="NAD(P)-binding Rossmann-like Domain"/>
    <property type="match status" value="1"/>
</dbReference>
<protein>
    <recommendedName>
        <fullName evidence="1">NAD(P)-binding domain-containing protein</fullName>
    </recommendedName>
</protein>
<organism evidence="2 3">
    <name type="scientific">Companilactobacillus kimchiensis</name>
    <dbReference type="NCBI Taxonomy" id="993692"/>
    <lineage>
        <taxon>Bacteria</taxon>
        <taxon>Bacillati</taxon>
        <taxon>Bacillota</taxon>
        <taxon>Bacilli</taxon>
        <taxon>Lactobacillales</taxon>
        <taxon>Lactobacillaceae</taxon>
        <taxon>Companilactobacillus</taxon>
    </lineage>
</organism>
<dbReference type="STRING" id="993692.IV57_GL000727"/>
<evidence type="ECO:0000259" key="1">
    <source>
        <dbReference type="Pfam" id="PF13460"/>
    </source>
</evidence>
<dbReference type="Pfam" id="PF13460">
    <property type="entry name" value="NAD_binding_10"/>
    <property type="match status" value="1"/>
</dbReference>
<dbReference type="Proteomes" id="UP000051006">
    <property type="component" value="Unassembled WGS sequence"/>
</dbReference>
<comment type="caution">
    <text evidence="2">The sequence shown here is derived from an EMBL/GenBank/DDBJ whole genome shotgun (WGS) entry which is preliminary data.</text>
</comment>
<feature type="domain" description="NAD(P)-binding" evidence="1">
    <location>
        <begin position="7"/>
        <end position="107"/>
    </location>
</feature>
<accession>A0A0R2LL73</accession>
<name>A0A0R2LL73_9LACO</name>
<keyword evidence="3" id="KW-1185">Reference proteome</keyword>
<evidence type="ECO:0000313" key="3">
    <source>
        <dbReference type="Proteomes" id="UP000051006"/>
    </source>
</evidence>
<dbReference type="InterPro" id="IPR016040">
    <property type="entry name" value="NAD(P)-bd_dom"/>
</dbReference>
<reference evidence="2 3" key="1">
    <citation type="journal article" date="2015" name="Genome Announc.">
        <title>Expanding the biotechnology potential of lactobacilli through comparative genomics of 213 strains and associated genera.</title>
        <authorList>
            <person name="Sun Z."/>
            <person name="Harris H.M."/>
            <person name="McCann A."/>
            <person name="Guo C."/>
            <person name="Argimon S."/>
            <person name="Zhang W."/>
            <person name="Yang X."/>
            <person name="Jeffery I.B."/>
            <person name="Cooney J.C."/>
            <person name="Kagawa T.F."/>
            <person name="Liu W."/>
            <person name="Song Y."/>
            <person name="Salvetti E."/>
            <person name="Wrobel A."/>
            <person name="Rasinkangas P."/>
            <person name="Parkhill J."/>
            <person name="Rea M.C."/>
            <person name="O'Sullivan O."/>
            <person name="Ritari J."/>
            <person name="Douillard F.P."/>
            <person name="Paul Ross R."/>
            <person name="Yang R."/>
            <person name="Briner A.E."/>
            <person name="Felis G.E."/>
            <person name="de Vos W.M."/>
            <person name="Barrangou R."/>
            <person name="Klaenhammer T.R."/>
            <person name="Caufield P.W."/>
            <person name="Cui Y."/>
            <person name="Zhang H."/>
            <person name="O'Toole P.W."/>
        </authorList>
    </citation>
    <scope>NUCLEOTIDE SEQUENCE [LARGE SCALE GENOMIC DNA]</scope>
    <source>
        <strain evidence="2 3">DSM 24716</strain>
    </source>
</reference>
<dbReference type="RefSeq" id="WP_057881073.1">
    <property type="nucleotide sequence ID" value="NZ_JQCF01000015.1"/>
</dbReference>